<reference evidence="4 5" key="1">
    <citation type="submission" date="2023-07" db="EMBL/GenBank/DDBJ databases">
        <title>Sorghum-associated microbial communities from plants grown in Nebraska, USA.</title>
        <authorList>
            <person name="Schachtman D."/>
        </authorList>
    </citation>
    <scope>NUCLEOTIDE SEQUENCE [LARGE SCALE GENOMIC DNA]</scope>
    <source>
        <strain evidence="4 5">BE107</strain>
    </source>
</reference>
<accession>A0ABU1RRF3</accession>
<dbReference type="PANTHER" id="PTHR24322">
    <property type="entry name" value="PKSB"/>
    <property type="match status" value="1"/>
</dbReference>
<dbReference type="EMBL" id="JAVDTT010000001">
    <property type="protein sequence ID" value="MDR6840679.1"/>
    <property type="molecule type" value="Genomic_DNA"/>
</dbReference>
<evidence type="ECO:0000256" key="2">
    <source>
        <dbReference type="ARBA" id="ARBA00023002"/>
    </source>
</evidence>
<proteinExistence type="inferred from homology"/>
<organism evidence="4 5">
    <name type="scientific">Pseudoxanthomonas sacheonensis</name>
    <dbReference type="NCBI Taxonomy" id="443615"/>
    <lineage>
        <taxon>Bacteria</taxon>
        <taxon>Pseudomonadati</taxon>
        <taxon>Pseudomonadota</taxon>
        <taxon>Gammaproteobacteria</taxon>
        <taxon>Lysobacterales</taxon>
        <taxon>Lysobacteraceae</taxon>
        <taxon>Pseudoxanthomonas</taxon>
    </lineage>
</organism>
<dbReference type="NCBIfam" id="NF004843">
    <property type="entry name" value="PRK06194.1"/>
    <property type="match status" value="1"/>
</dbReference>
<dbReference type="PANTHER" id="PTHR24322:SF736">
    <property type="entry name" value="RETINOL DEHYDROGENASE 10"/>
    <property type="match status" value="1"/>
</dbReference>
<evidence type="ECO:0000313" key="5">
    <source>
        <dbReference type="Proteomes" id="UP001254759"/>
    </source>
</evidence>
<evidence type="ECO:0000256" key="3">
    <source>
        <dbReference type="RuleBase" id="RU000363"/>
    </source>
</evidence>
<comment type="similarity">
    <text evidence="1 3">Belongs to the short-chain dehydrogenases/reductases (SDR) family.</text>
</comment>
<evidence type="ECO:0000256" key="1">
    <source>
        <dbReference type="ARBA" id="ARBA00006484"/>
    </source>
</evidence>
<keyword evidence="2" id="KW-0560">Oxidoreductase</keyword>
<dbReference type="InterPro" id="IPR002347">
    <property type="entry name" value="SDR_fam"/>
</dbReference>
<name>A0ABU1RRF3_9GAMM</name>
<evidence type="ECO:0000313" key="4">
    <source>
        <dbReference type="EMBL" id="MDR6840679.1"/>
    </source>
</evidence>
<dbReference type="Pfam" id="PF00106">
    <property type="entry name" value="adh_short"/>
    <property type="match status" value="1"/>
</dbReference>
<dbReference type="Proteomes" id="UP001254759">
    <property type="component" value="Unassembled WGS sequence"/>
</dbReference>
<dbReference type="PRINTS" id="PR00081">
    <property type="entry name" value="GDHRDH"/>
</dbReference>
<dbReference type="RefSeq" id="WP_310090636.1">
    <property type="nucleotide sequence ID" value="NZ_JAVDTT010000001.1"/>
</dbReference>
<protein>
    <submittedName>
        <fullName evidence="4">NAD(P)-dependent dehydrogenase (Short-subunit alcohol dehydrogenase family)</fullName>
    </submittedName>
</protein>
<dbReference type="Gene3D" id="3.40.50.720">
    <property type="entry name" value="NAD(P)-binding Rossmann-like Domain"/>
    <property type="match status" value="1"/>
</dbReference>
<gene>
    <name evidence="4" type="ORF">J2W94_000943</name>
</gene>
<dbReference type="CDD" id="cd05233">
    <property type="entry name" value="SDR_c"/>
    <property type="match status" value="1"/>
</dbReference>
<dbReference type="PRINTS" id="PR00080">
    <property type="entry name" value="SDRFAMILY"/>
</dbReference>
<keyword evidence="5" id="KW-1185">Reference proteome</keyword>
<dbReference type="SUPFAM" id="SSF51735">
    <property type="entry name" value="NAD(P)-binding Rossmann-fold domains"/>
    <property type="match status" value="1"/>
</dbReference>
<dbReference type="InterPro" id="IPR036291">
    <property type="entry name" value="NAD(P)-bd_dom_sf"/>
</dbReference>
<sequence length="300" mass="31916">MNEFKGKVAVITGAGSGFGREFARIGASLGMKLVLADIQPDALEETRIEVEAQGVEVLARVVDVSNGGQIEALAAATLETFGGVHLLFNNAGIGAAGLIWENTVRDWEWALGVNLWGVIHGVRAFTPLMLAAAKADPGYRGHIVNTASMAGLLNQPNLGAYNVSKHAVVSLSETLFHDLSLVTAQVHCSVLCPYFVPTGIHQSHRNRPADLANATPATRSQLIAQAMISKAVTSGKLSAADIAERTFEAIRNDSFYIVSHPDALDGVLQQAEDVVALRNPTDPFAHKPELRAQLEAALRA</sequence>
<comment type="caution">
    <text evidence="4">The sequence shown here is derived from an EMBL/GenBank/DDBJ whole genome shotgun (WGS) entry which is preliminary data.</text>
</comment>